<keyword evidence="15" id="KW-0675">Receptor</keyword>
<evidence type="ECO:0000256" key="11">
    <source>
        <dbReference type="RuleBase" id="RU003357"/>
    </source>
</evidence>
<feature type="domain" description="TonB-dependent receptor-like beta-barrel" evidence="13">
    <location>
        <begin position="311"/>
        <end position="729"/>
    </location>
</feature>
<evidence type="ECO:0000259" key="14">
    <source>
        <dbReference type="Pfam" id="PF07715"/>
    </source>
</evidence>
<comment type="similarity">
    <text evidence="10 11">Belongs to the TonB-dependent receptor family.</text>
</comment>
<comment type="caution">
    <text evidence="15">The sequence shown here is derived from an EMBL/GenBank/DDBJ whole genome shotgun (WGS) entry which is preliminary data.</text>
</comment>
<dbReference type="Gene3D" id="2.40.170.20">
    <property type="entry name" value="TonB-dependent receptor, beta-barrel domain"/>
    <property type="match status" value="1"/>
</dbReference>
<dbReference type="InterPro" id="IPR036942">
    <property type="entry name" value="Beta-barrel_TonB_sf"/>
</dbReference>
<evidence type="ECO:0000256" key="3">
    <source>
        <dbReference type="ARBA" id="ARBA00022452"/>
    </source>
</evidence>
<keyword evidence="7 11" id="KW-0798">TonB box</keyword>
<dbReference type="Pfam" id="PF07715">
    <property type="entry name" value="Plug"/>
    <property type="match status" value="1"/>
</dbReference>
<gene>
    <name evidence="15" type="ORF">DJ017_16545</name>
</gene>
<dbReference type="OrthoDB" id="9764669at2"/>
<dbReference type="AlphaFoldDB" id="A0A328AR63"/>
<evidence type="ECO:0000256" key="8">
    <source>
        <dbReference type="ARBA" id="ARBA00023136"/>
    </source>
</evidence>
<dbReference type="PANTHER" id="PTHR30069:SF53">
    <property type="entry name" value="COLICIN I RECEPTOR-RELATED"/>
    <property type="match status" value="1"/>
</dbReference>
<dbReference type="InterPro" id="IPR039426">
    <property type="entry name" value="TonB-dep_rcpt-like"/>
</dbReference>
<dbReference type="PROSITE" id="PS52016">
    <property type="entry name" value="TONB_DEPENDENT_REC_3"/>
    <property type="match status" value="1"/>
</dbReference>
<dbReference type="EMBL" id="QFYQ01000001">
    <property type="protein sequence ID" value="RAK56004.1"/>
    <property type="molecule type" value="Genomic_DNA"/>
</dbReference>
<sequence length="753" mass="81239">MVTLFCALRRAVLACAAAGALPATHALADEAPVLGPVTVQGHAPAPDEPLSTRSLAAEEIARTINATTAEDTLKYQPAIFARRRHIGDTQAPITTRTSGVGSSARSLIYVDGVLISALIGNNNSTASPRWGMVQPSEIDRIEVRYGPFSAAYPGNSIGAVVEIATGEPAAFEASLASTVEVQSYRQYGTKGTYPAYLGQASIGDRAGELAWRLSFEHLDSRGQPLAFVTATRPARPSAAGTVVTGAYPDLNRTGQPIVVLGAGGIERQQVDNASLALAWTPSPFFEARYRAGLFANQDRAEVQSYLTDAAGRPVYAGALNIGGYAYQVPASAFSNNTYRLDERHWMQALTLSGRPSADLVWRASASLYDYGLDRQRTPTLALPAAAAGGAGTILDLGGTGWRTLDASLTWKGLTGGAHYDQYRLGSDRYATTDWIGGPKGALLAAARGRTETRALYLQDLIALTPALNLTLGARQEAWRASDGFNFQSAPALAVHQPGRRASRTSPKAVLAWTPDADWTLTAAGGMAWRFPTVSELYQAVPQGSQVYVPNPSLAPERAISTELSARRRFAWGETRLTVFTEDVDDALISQTALTPFGSSAFVQNVDRVRSRGAEAEVEARDVLPRLDLAASLTYVDSKIVRDRALPAAEGKRTPQIPRLRWTAVATWRASERLTLTGAIRHSDRVYGTIDNSDRLSHTYMGFEGYLVVDARAVLKLDEHWQAALGVENLGDRSYFLFHPFPQRAVLAELKYDW</sequence>
<keyword evidence="2 10" id="KW-0813">Transport</keyword>
<keyword evidence="3 10" id="KW-1134">Transmembrane beta strand</keyword>
<keyword evidence="8 10" id="KW-0472">Membrane</keyword>
<evidence type="ECO:0000256" key="9">
    <source>
        <dbReference type="ARBA" id="ARBA00023237"/>
    </source>
</evidence>
<feature type="signal peptide" evidence="12">
    <location>
        <begin position="1"/>
        <end position="28"/>
    </location>
</feature>
<dbReference type="GO" id="GO:0015344">
    <property type="term" value="F:siderophore uptake transmembrane transporter activity"/>
    <property type="evidence" value="ECO:0007669"/>
    <property type="project" value="TreeGrafter"/>
</dbReference>
<accession>A0A328AR63</accession>
<evidence type="ECO:0000313" key="16">
    <source>
        <dbReference type="Proteomes" id="UP000249254"/>
    </source>
</evidence>
<dbReference type="RefSeq" id="WP_111529752.1">
    <property type="nucleotide sequence ID" value="NZ_JBHRSG010000003.1"/>
</dbReference>
<dbReference type="GO" id="GO:0009279">
    <property type="term" value="C:cell outer membrane"/>
    <property type="evidence" value="ECO:0007669"/>
    <property type="project" value="UniProtKB-SubCell"/>
</dbReference>
<organism evidence="15 16">
    <name type="scientific">Phenylobacterium soli</name>
    <dbReference type="NCBI Taxonomy" id="2170551"/>
    <lineage>
        <taxon>Bacteria</taxon>
        <taxon>Pseudomonadati</taxon>
        <taxon>Pseudomonadota</taxon>
        <taxon>Alphaproteobacteria</taxon>
        <taxon>Caulobacterales</taxon>
        <taxon>Caulobacteraceae</taxon>
        <taxon>Phenylobacterium</taxon>
    </lineage>
</organism>
<keyword evidence="5 12" id="KW-0732">Signal</keyword>
<name>A0A328AR63_9CAUL</name>
<feature type="domain" description="TonB-dependent receptor plug" evidence="14">
    <location>
        <begin position="47"/>
        <end position="160"/>
    </location>
</feature>
<dbReference type="SUPFAM" id="SSF56935">
    <property type="entry name" value="Porins"/>
    <property type="match status" value="1"/>
</dbReference>
<dbReference type="Proteomes" id="UP000249254">
    <property type="component" value="Unassembled WGS sequence"/>
</dbReference>
<evidence type="ECO:0000256" key="7">
    <source>
        <dbReference type="ARBA" id="ARBA00023077"/>
    </source>
</evidence>
<evidence type="ECO:0000256" key="2">
    <source>
        <dbReference type="ARBA" id="ARBA00022448"/>
    </source>
</evidence>
<comment type="subcellular location">
    <subcellularLocation>
        <location evidence="1 10">Cell outer membrane</location>
        <topology evidence="1 10">Multi-pass membrane protein</topology>
    </subcellularLocation>
</comment>
<evidence type="ECO:0000313" key="15">
    <source>
        <dbReference type="EMBL" id="RAK56004.1"/>
    </source>
</evidence>
<proteinExistence type="inferred from homology"/>
<feature type="chain" id="PRO_5016404350" evidence="12">
    <location>
        <begin position="29"/>
        <end position="753"/>
    </location>
</feature>
<keyword evidence="6" id="KW-0406">Ion transport</keyword>
<dbReference type="InterPro" id="IPR012910">
    <property type="entry name" value="Plug_dom"/>
</dbReference>
<evidence type="ECO:0000256" key="10">
    <source>
        <dbReference type="PROSITE-ProRule" id="PRU01360"/>
    </source>
</evidence>
<evidence type="ECO:0000256" key="12">
    <source>
        <dbReference type="SAM" id="SignalP"/>
    </source>
</evidence>
<dbReference type="Pfam" id="PF00593">
    <property type="entry name" value="TonB_dep_Rec_b-barrel"/>
    <property type="match status" value="1"/>
</dbReference>
<evidence type="ECO:0000256" key="6">
    <source>
        <dbReference type="ARBA" id="ARBA00023065"/>
    </source>
</evidence>
<evidence type="ECO:0000256" key="5">
    <source>
        <dbReference type="ARBA" id="ARBA00022729"/>
    </source>
</evidence>
<keyword evidence="4 10" id="KW-0812">Transmembrane</keyword>
<evidence type="ECO:0000256" key="4">
    <source>
        <dbReference type="ARBA" id="ARBA00022692"/>
    </source>
</evidence>
<dbReference type="Gene3D" id="2.170.130.10">
    <property type="entry name" value="TonB-dependent receptor, plug domain"/>
    <property type="match status" value="1"/>
</dbReference>
<protein>
    <submittedName>
        <fullName evidence="15">TonB-dependent receptor</fullName>
    </submittedName>
</protein>
<evidence type="ECO:0000256" key="1">
    <source>
        <dbReference type="ARBA" id="ARBA00004571"/>
    </source>
</evidence>
<dbReference type="PANTHER" id="PTHR30069">
    <property type="entry name" value="TONB-DEPENDENT OUTER MEMBRANE RECEPTOR"/>
    <property type="match status" value="1"/>
</dbReference>
<dbReference type="GO" id="GO:0044718">
    <property type="term" value="P:siderophore transmembrane transport"/>
    <property type="evidence" value="ECO:0007669"/>
    <property type="project" value="TreeGrafter"/>
</dbReference>
<dbReference type="InterPro" id="IPR000531">
    <property type="entry name" value="Beta-barrel_TonB"/>
</dbReference>
<keyword evidence="16" id="KW-1185">Reference proteome</keyword>
<dbReference type="InterPro" id="IPR037066">
    <property type="entry name" value="Plug_dom_sf"/>
</dbReference>
<keyword evidence="9 10" id="KW-0998">Cell outer membrane</keyword>
<evidence type="ECO:0000259" key="13">
    <source>
        <dbReference type="Pfam" id="PF00593"/>
    </source>
</evidence>
<reference evidence="16" key="1">
    <citation type="submission" date="2018-05" db="EMBL/GenBank/DDBJ databases">
        <authorList>
            <person name="Li X."/>
        </authorList>
    </citation>
    <scope>NUCLEOTIDE SEQUENCE [LARGE SCALE GENOMIC DNA]</scope>
    <source>
        <strain evidence="16">LX32</strain>
    </source>
</reference>